<dbReference type="Gene3D" id="3.40.1110.10">
    <property type="entry name" value="Calcium-transporting ATPase, cytoplasmic domain N"/>
    <property type="match status" value="1"/>
</dbReference>
<dbReference type="GO" id="GO:0000166">
    <property type="term" value="F:nucleotide binding"/>
    <property type="evidence" value="ECO:0007669"/>
    <property type="project" value="InterPro"/>
</dbReference>
<dbReference type="Proteomes" id="UP000432350">
    <property type="component" value="Unassembled WGS sequence"/>
</dbReference>
<reference evidence="1 2" key="1">
    <citation type="submission" date="2019-10" db="EMBL/GenBank/DDBJ databases">
        <authorList>
            <person name="Karimi E."/>
        </authorList>
    </citation>
    <scope>NUCLEOTIDE SEQUENCE [LARGE SCALE GENOMIC DNA]</scope>
    <source>
        <strain evidence="1">Sphingobacterium sp. 8BC</strain>
    </source>
</reference>
<name>A0A653ZJB3_SPHMU</name>
<dbReference type="SUPFAM" id="SSF81660">
    <property type="entry name" value="Metal cation-transporting ATPase, ATP-binding domain N"/>
    <property type="match status" value="1"/>
</dbReference>
<proteinExistence type="predicted"/>
<evidence type="ECO:0000313" key="1">
    <source>
        <dbReference type="EMBL" id="VXC55368.1"/>
    </source>
</evidence>
<dbReference type="AlphaFoldDB" id="A0A653ZJB3"/>
<dbReference type="EMBL" id="CABWMV010000006">
    <property type="protein sequence ID" value="VXC55368.1"/>
    <property type="molecule type" value="Genomic_DNA"/>
</dbReference>
<accession>A0A653ZJB3</accession>
<gene>
    <name evidence="1" type="ORF">SPHINGO8BC_140202</name>
</gene>
<sequence length="135" mass="15705">MENRYNNNSKTKSGYVDNPDFEVKKIECVVSEKETMYTYTSILQSMTSHPIARAILKVLPSVQLSDYRIEKVEEIQGGVKGFIDEHEVIIGDVQLMKSYDFYYDESLNHINEKVVLVMIDDRYTGCFIMKEMLNN</sequence>
<organism evidence="1 2">
    <name type="scientific">Sphingobacterium multivorum</name>
    <dbReference type="NCBI Taxonomy" id="28454"/>
    <lineage>
        <taxon>Bacteria</taxon>
        <taxon>Pseudomonadati</taxon>
        <taxon>Bacteroidota</taxon>
        <taxon>Sphingobacteriia</taxon>
        <taxon>Sphingobacteriales</taxon>
        <taxon>Sphingobacteriaceae</taxon>
        <taxon>Sphingobacterium</taxon>
    </lineage>
</organism>
<evidence type="ECO:0000313" key="2">
    <source>
        <dbReference type="Proteomes" id="UP000432350"/>
    </source>
</evidence>
<dbReference type="RefSeq" id="WP_159333310.1">
    <property type="nucleotide sequence ID" value="NZ_LR733857.1"/>
</dbReference>
<dbReference type="InterPro" id="IPR023299">
    <property type="entry name" value="ATPase_P-typ_cyto_dom_N"/>
</dbReference>
<protein>
    <submittedName>
        <fullName evidence="1">Uncharacterized protein</fullName>
    </submittedName>
</protein>